<keyword evidence="3" id="KW-1185">Reference proteome</keyword>
<dbReference type="SUPFAM" id="SSF88697">
    <property type="entry name" value="PUA domain-like"/>
    <property type="match status" value="1"/>
</dbReference>
<protein>
    <submittedName>
        <fullName evidence="2">ASCH domain-containing protein</fullName>
    </submittedName>
</protein>
<evidence type="ECO:0000259" key="1">
    <source>
        <dbReference type="SMART" id="SM01022"/>
    </source>
</evidence>
<dbReference type="RefSeq" id="WP_161016730.1">
    <property type="nucleotide sequence ID" value="NZ_WWCK01000008.1"/>
</dbReference>
<dbReference type="AlphaFoldDB" id="A0A7X4KEN7"/>
<dbReference type="SMART" id="SM01022">
    <property type="entry name" value="ASCH"/>
    <property type="match status" value="1"/>
</dbReference>
<name>A0A7X4KEN7_9BURK</name>
<proteinExistence type="predicted"/>
<sequence length="124" mass="14361">MKKRVLLSIHPEYAEAILSGHKEFEFRKVLFKEKVSEVVIYATAPVSRVIGSFEVEDIYSASPNEIWERSKDFSGVSRELFNNYFHGRNLAHAIKIAKPVRFSRPKLLSHYLKSNVPPQSFCYI</sequence>
<dbReference type="InterPro" id="IPR015947">
    <property type="entry name" value="PUA-like_sf"/>
</dbReference>
<organism evidence="2 3">
    <name type="scientific">Duganella rivi</name>
    <dbReference type="NCBI Taxonomy" id="2666083"/>
    <lineage>
        <taxon>Bacteria</taxon>
        <taxon>Pseudomonadati</taxon>
        <taxon>Pseudomonadota</taxon>
        <taxon>Betaproteobacteria</taxon>
        <taxon>Burkholderiales</taxon>
        <taxon>Oxalobacteraceae</taxon>
        <taxon>Telluria group</taxon>
        <taxon>Duganella</taxon>
    </lineage>
</organism>
<reference evidence="2 3" key="1">
    <citation type="submission" date="2019-12" db="EMBL/GenBank/DDBJ databases">
        <title>Novel species isolated from a subtropical stream in China.</title>
        <authorList>
            <person name="Lu H."/>
        </authorList>
    </citation>
    <scope>NUCLEOTIDE SEQUENCE [LARGE SCALE GENOMIC DNA]</scope>
    <source>
        <strain evidence="2 3">FT55W</strain>
    </source>
</reference>
<evidence type="ECO:0000313" key="2">
    <source>
        <dbReference type="EMBL" id="MYM70237.1"/>
    </source>
</evidence>
<dbReference type="InterPro" id="IPR007374">
    <property type="entry name" value="ASCH_domain"/>
</dbReference>
<gene>
    <name evidence="2" type="ORF">GTP45_26025</name>
</gene>
<dbReference type="Proteomes" id="UP000450012">
    <property type="component" value="Unassembled WGS sequence"/>
</dbReference>
<feature type="domain" description="ASCH" evidence="1">
    <location>
        <begin position="7"/>
        <end position="100"/>
    </location>
</feature>
<dbReference type="Gene3D" id="2.30.130.30">
    <property type="entry name" value="Hypothetical protein"/>
    <property type="match status" value="1"/>
</dbReference>
<comment type="caution">
    <text evidence="2">The sequence shown here is derived from an EMBL/GenBank/DDBJ whole genome shotgun (WGS) entry which is preliminary data.</text>
</comment>
<accession>A0A7X4KEN7</accession>
<dbReference type="EMBL" id="WWCK01000008">
    <property type="protein sequence ID" value="MYM70237.1"/>
    <property type="molecule type" value="Genomic_DNA"/>
</dbReference>
<dbReference type="Pfam" id="PF04266">
    <property type="entry name" value="ASCH"/>
    <property type="match status" value="1"/>
</dbReference>
<evidence type="ECO:0000313" key="3">
    <source>
        <dbReference type="Proteomes" id="UP000450012"/>
    </source>
</evidence>